<sequence>MSIKNVSIVGASGNIGSLVIPELVKSSFTLTAVTRTTSTATFPASIKVAKSDFSLASLTEIFRGRGAVVSMLPITALGEQAIVIEAAIAASVKRFIPSEYGSDSTGLAQGFTGFNLATKTATLIDGGKTRFTSTNVAQIGRALVAILNQAEETANKLVFVESFTTTQLEILAALEKAVGEKFQVVNLTSEDVRTEAARQLAEGNLLEGGGKLITALVLGKEGLEDHSDAEGGIWNARLGLPKENLEDEVARVVQTAAAN</sequence>
<evidence type="ECO:0000256" key="2">
    <source>
        <dbReference type="ARBA" id="ARBA00022857"/>
    </source>
</evidence>
<evidence type="ECO:0000256" key="3">
    <source>
        <dbReference type="ARBA" id="ARBA00023002"/>
    </source>
</evidence>
<protein>
    <recommendedName>
        <fullName evidence="4">NAD(P)-binding domain-containing protein</fullName>
    </recommendedName>
</protein>
<proteinExistence type="inferred from homology"/>
<dbReference type="SUPFAM" id="SSF51735">
    <property type="entry name" value="NAD(P)-binding Rossmann-fold domains"/>
    <property type="match status" value="1"/>
</dbReference>
<dbReference type="Proteomes" id="UP001498476">
    <property type="component" value="Unassembled WGS sequence"/>
</dbReference>
<keyword evidence="3" id="KW-0560">Oxidoreductase</keyword>
<evidence type="ECO:0000313" key="6">
    <source>
        <dbReference type="Proteomes" id="UP001498476"/>
    </source>
</evidence>
<dbReference type="PANTHER" id="PTHR47706:SF9">
    <property type="entry name" value="NMRA-LIKE DOMAIN-CONTAINING PROTEIN-RELATED"/>
    <property type="match status" value="1"/>
</dbReference>
<name>A0ABR1HLK3_9HYPO</name>
<reference evidence="5 6" key="1">
    <citation type="journal article" date="2025" name="Microbiol. Resour. Announc.">
        <title>Draft genome sequences for Neonectria magnoliae and Neonectria punicea, canker pathogens of Liriodendron tulipifera and Acer saccharum in West Virginia.</title>
        <authorList>
            <person name="Petronek H.M."/>
            <person name="Kasson M.T."/>
            <person name="Metheny A.M."/>
            <person name="Stauder C.M."/>
            <person name="Lovett B."/>
            <person name="Lynch S.C."/>
            <person name="Garnas J.R."/>
            <person name="Kasson L.R."/>
            <person name="Stajich J.E."/>
        </authorList>
    </citation>
    <scope>NUCLEOTIDE SEQUENCE [LARGE SCALE GENOMIC DNA]</scope>
    <source>
        <strain evidence="5 6">NRRL 64653</strain>
    </source>
</reference>
<dbReference type="PANTHER" id="PTHR47706">
    <property type="entry name" value="NMRA-LIKE FAMILY PROTEIN"/>
    <property type="match status" value="1"/>
</dbReference>
<comment type="similarity">
    <text evidence="1">Belongs to the NmrA-type oxidoreductase family. Isoflavone reductase subfamily.</text>
</comment>
<evidence type="ECO:0000313" key="5">
    <source>
        <dbReference type="EMBL" id="KAK7422093.1"/>
    </source>
</evidence>
<evidence type="ECO:0000256" key="1">
    <source>
        <dbReference type="ARBA" id="ARBA00005725"/>
    </source>
</evidence>
<gene>
    <name evidence="5" type="ORF">QQX98_001835</name>
</gene>
<evidence type="ECO:0000259" key="4">
    <source>
        <dbReference type="Pfam" id="PF13460"/>
    </source>
</evidence>
<dbReference type="Gene3D" id="3.40.50.720">
    <property type="entry name" value="NAD(P)-binding Rossmann-like Domain"/>
    <property type="match status" value="2"/>
</dbReference>
<dbReference type="Pfam" id="PF13460">
    <property type="entry name" value="NAD_binding_10"/>
    <property type="match status" value="1"/>
</dbReference>
<feature type="domain" description="NAD(P)-binding" evidence="4">
    <location>
        <begin position="10"/>
        <end position="97"/>
    </location>
</feature>
<comment type="caution">
    <text evidence="5">The sequence shown here is derived from an EMBL/GenBank/DDBJ whole genome shotgun (WGS) entry which is preliminary data.</text>
</comment>
<dbReference type="EMBL" id="JAZAVJ010000018">
    <property type="protein sequence ID" value="KAK7422093.1"/>
    <property type="molecule type" value="Genomic_DNA"/>
</dbReference>
<dbReference type="InterPro" id="IPR036291">
    <property type="entry name" value="NAD(P)-bd_dom_sf"/>
</dbReference>
<accession>A0ABR1HLK3</accession>
<keyword evidence="6" id="KW-1185">Reference proteome</keyword>
<dbReference type="InterPro" id="IPR051609">
    <property type="entry name" value="NmrA/Isoflavone_reductase-like"/>
</dbReference>
<organism evidence="5 6">
    <name type="scientific">Neonectria punicea</name>
    <dbReference type="NCBI Taxonomy" id="979145"/>
    <lineage>
        <taxon>Eukaryota</taxon>
        <taxon>Fungi</taxon>
        <taxon>Dikarya</taxon>
        <taxon>Ascomycota</taxon>
        <taxon>Pezizomycotina</taxon>
        <taxon>Sordariomycetes</taxon>
        <taxon>Hypocreomycetidae</taxon>
        <taxon>Hypocreales</taxon>
        <taxon>Nectriaceae</taxon>
        <taxon>Neonectria</taxon>
    </lineage>
</organism>
<dbReference type="InterPro" id="IPR016040">
    <property type="entry name" value="NAD(P)-bd_dom"/>
</dbReference>
<keyword evidence="2" id="KW-0521">NADP</keyword>